<organism evidence="7 8">
    <name type="scientific">Mediterraneibacter gnavus</name>
    <name type="common">Ruminococcus gnavus</name>
    <dbReference type="NCBI Taxonomy" id="33038"/>
    <lineage>
        <taxon>Bacteria</taxon>
        <taxon>Bacillati</taxon>
        <taxon>Bacillota</taxon>
        <taxon>Clostridia</taxon>
        <taxon>Lachnospirales</taxon>
        <taxon>Lachnospiraceae</taxon>
        <taxon>Mediterraneibacter</taxon>
    </lineage>
</organism>
<evidence type="ECO:0000256" key="1">
    <source>
        <dbReference type="ARBA" id="ARBA00010641"/>
    </source>
</evidence>
<keyword evidence="4" id="KW-0804">Transcription</keyword>
<keyword evidence="3" id="KW-0731">Sigma factor</keyword>
<dbReference type="Pfam" id="PF08281">
    <property type="entry name" value="Sigma70_r4_2"/>
    <property type="match status" value="1"/>
</dbReference>
<accession>A0AAJ3FFV7</accession>
<proteinExistence type="inferred from homology"/>
<reference evidence="7" key="2">
    <citation type="submission" date="2020-02" db="EMBL/GenBank/DDBJ databases">
        <authorList>
            <person name="Littmann E."/>
            <person name="Sorbara M."/>
        </authorList>
    </citation>
    <scope>NUCLEOTIDE SEQUENCE</scope>
    <source>
        <strain evidence="7">MSK.15.32</strain>
    </source>
</reference>
<evidence type="ECO:0000256" key="2">
    <source>
        <dbReference type="ARBA" id="ARBA00023015"/>
    </source>
</evidence>
<dbReference type="PANTHER" id="PTHR43133:SF51">
    <property type="entry name" value="RNA POLYMERASE SIGMA FACTOR"/>
    <property type="match status" value="1"/>
</dbReference>
<dbReference type="GO" id="GO:0003677">
    <property type="term" value="F:DNA binding"/>
    <property type="evidence" value="ECO:0007669"/>
    <property type="project" value="InterPro"/>
</dbReference>
<feature type="domain" description="RNA polymerase sigma factor 70 region 4 type 2" evidence="6">
    <location>
        <begin position="120"/>
        <end position="171"/>
    </location>
</feature>
<sequence>MSKDTDDIKLIKKAIRGNSTAYGYLIEKHRTYLYKMAFLYTKNEQDALDVVGDTILKGYLQIKTLKNASLFQTWITRVLINTAHDHRRKALSTLSQEDSAIDSAHASTANQQIPSVEHFDLQTAIETLPDKYRIPILLKYFSGMTVDEIAWTLSIPSGSVKAYLSRGRNELKQKLKEDYLYES</sequence>
<dbReference type="InterPro" id="IPR014284">
    <property type="entry name" value="RNA_pol_sigma-70_dom"/>
</dbReference>
<dbReference type="SUPFAM" id="SSF88946">
    <property type="entry name" value="Sigma2 domain of RNA polymerase sigma factors"/>
    <property type="match status" value="1"/>
</dbReference>
<dbReference type="AlphaFoldDB" id="A0AAJ3FFV7"/>
<dbReference type="SUPFAM" id="SSF88659">
    <property type="entry name" value="Sigma3 and sigma4 domains of RNA polymerase sigma factors"/>
    <property type="match status" value="1"/>
</dbReference>
<evidence type="ECO:0000313" key="8">
    <source>
        <dbReference type="Proteomes" id="UP001296580"/>
    </source>
</evidence>
<evidence type="ECO:0000256" key="3">
    <source>
        <dbReference type="ARBA" id="ARBA00023082"/>
    </source>
</evidence>
<dbReference type="NCBIfam" id="TIGR02937">
    <property type="entry name" value="sigma70-ECF"/>
    <property type="match status" value="1"/>
</dbReference>
<dbReference type="GO" id="GO:0016987">
    <property type="term" value="F:sigma factor activity"/>
    <property type="evidence" value="ECO:0007669"/>
    <property type="project" value="UniProtKB-KW"/>
</dbReference>
<keyword evidence="2" id="KW-0805">Transcription regulation</keyword>
<dbReference type="CDD" id="cd06171">
    <property type="entry name" value="Sigma70_r4"/>
    <property type="match status" value="1"/>
</dbReference>
<dbReference type="InterPro" id="IPR013325">
    <property type="entry name" value="RNA_pol_sigma_r2"/>
</dbReference>
<comment type="caution">
    <text evidence="7">The sequence shown here is derived from an EMBL/GenBank/DDBJ whole genome shotgun (WGS) entry which is preliminary data.</text>
</comment>
<evidence type="ECO:0000313" key="7">
    <source>
        <dbReference type="EMBL" id="NSI59249.1"/>
    </source>
</evidence>
<reference evidence="7" key="1">
    <citation type="journal article" date="2020" name="Cell Host Microbe">
        <title>Functional and Genomic Variation between Human-Derived Isolates of Lachnospiraceae Reveals Inter- and Intra-Species Diversity.</title>
        <authorList>
            <person name="Sorbara M.T."/>
            <person name="Littmann E.R."/>
            <person name="Fontana E."/>
            <person name="Moody T.U."/>
            <person name="Kohout C.E."/>
            <person name="Gjonbalaj M."/>
            <person name="Eaton V."/>
            <person name="Seok R."/>
            <person name="Leiner I.M."/>
            <person name="Pamer E.G."/>
        </authorList>
    </citation>
    <scope>NUCLEOTIDE SEQUENCE</scope>
    <source>
        <strain evidence="7">MSK.15.32</strain>
    </source>
</reference>
<evidence type="ECO:0000259" key="6">
    <source>
        <dbReference type="Pfam" id="PF08281"/>
    </source>
</evidence>
<comment type="similarity">
    <text evidence="1">Belongs to the sigma-70 factor family. ECF subfamily.</text>
</comment>
<protein>
    <submittedName>
        <fullName evidence="7">Sigma-70 family RNA polymerase sigma factor</fullName>
    </submittedName>
</protein>
<evidence type="ECO:0000259" key="5">
    <source>
        <dbReference type="Pfam" id="PF04542"/>
    </source>
</evidence>
<dbReference type="InterPro" id="IPR039425">
    <property type="entry name" value="RNA_pol_sigma-70-like"/>
</dbReference>
<dbReference type="InterPro" id="IPR036388">
    <property type="entry name" value="WH-like_DNA-bd_sf"/>
</dbReference>
<feature type="domain" description="RNA polymerase sigma-70 region 2" evidence="5">
    <location>
        <begin position="25"/>
        <end position="90"/>
    </location>
</feature>
<dbReference type="Proteomes" id="UP001296580">
    <property type="component" value="Unassembled WGS sequence"/>
</dbReference>
<dbReference type="GO" id="GO:0006352">
    <property type="term" value="P:DNA-templated transcription initiation"/>
    <property type="evidence" value="ECO:0007669"/>
    <property type="project" value="InterPro"/>
</dbReference>
<dbReference type="InterPro" id="IPR013324">
    <property type="entry name" value="RNA_pol_sigma_r3/r4-like"/>
</dbReference>
<evidence type="ECO:0000256" key="4">
    <source>
        <dbReference type="ARBA" id="ARBA00023163"/>
    </source>
</evidence>
<dbReference type="Pfam" id="PF04542">
    <property type="entry name" value="Sigma70_r2"/>
    <property type="match status" value="1"/>
</dbReference>
<dbReference type="EMBL" id="JAAIRV010000027">
    <property type="protein sequence ID" value="NSI59249.1"/>
    <property type="molecule type" value="Genomic_DNA"/>
</dbReference>
<dbReference type="Gene3D" id="1.10.1740.10">
    <property type="match status" value="1"/>
</dbReference>
<dbReference type="Gene3D" id="1.10.10.10">
    <property type="entry name" value="Winged helix-like DNA-binding domain superfamily/Winged helix DNA-binding domain"/>
    <property type="match status" value="1"/>
</dbReference>
<name>A0AAJ3FFV7_MEDGN</name>
<dbReference type="PANTHER" id="PTHR43133">
    <property type="entry name" value="RNA POLYMERASE ECF-TYPE SIGMA FACTO"/>
    <property type="match status" value="1"/>
</dbReference>
<gene>
    <name evidence="7" type="ORF">G4993_12695</name>
</gene>
<dbReference type="InterPro" id="IPR013249">
    <property type="entry name" value="RNA_pol_sigma70_r4_t2"/>
</dbReference>
<dbReference type="InterPro" id="IPR007627">
    <property type="entry name" value="RNA_pol_sigma70_r2"/>
</dbReference>